<feature type="region of interest" description="Disordered" evidence="3">
    <location>
        <begin position="266"/>
        <end position="291"/>
    </location>
</feature>
<organism evidence="5 6">
    <name type="scientific">Spraguea lophii (strain 42_110)</name>
    <name type="common">Microsporidian parasite</name>
    <dbReference type="NCBI Taxonomy" id="1358809"/>
    <lineage>
        <taxon>Eukaryota</taxon>
        <taxon>Fungi</taxon>
        <taxon>Fungi incertae sedis</taxon>
        <taxon>Microsporidia</taxon>
        <taxon>Spragueidae</taxon>
        <taxon>Spraguea</taxon>
    </lineage>
</organism>
<dbReference type="VEuPathDB" id="MicrosporidiaDB:SLOPH_2166"/>
<dbReference type="STRING" id="1358809.S7XSB3"/>
<evidence type="ECO:0000259" key="4">
    <source>
        <dbReference type="PROSITE" id="PS50039"/>
    </source>
</evidence>
<accession>S7XSB3</accession>
<name>S7XSB3_SPRLO</name>
<dbReference type="GO" id="GO:0009653">
    <property type="term" value="P:anatomical structure morphogenesis"/>
    <property type="evidence" value="ECO:0007669"/>
    <property type="project" value="TreeGrafter"/>
</dbReference>
<dbReference type="HOGENOM" id="CLU_769839_0_0_1"/>
<evidence type="ECO:0000313" key="6">
    <source>
        <dbReference type="Proteomes" id="UP000014978"/>
    </source>
</evidence>
<dbReference type="CDD" id="cd00059">
    <property type="entry name" value="FH_FOX"/>
    <property type="match status" value="1"/>
</dbReference>
<keyword evidence="6" id="KW-1185">Reference proteome</keyword>
<dbReference type="AlphaFoldDB" id="S7XSB3"/>
<dbReference type="InterPro" id="IPR001766">
    <property type="entry name" value="Fork_head_dom"/>
</dbReference>
<dbReference type="InterPro" id="IPR036388">
    <property type="entry name" value="WH-like_DNA-bd_sf"/>
</dbReference>
<dbReference type="SUPFAM" id="SSF46785">
    <property type="entry name" value="Winged helix' DNA-binding domain"/>
    <property type="match status" value="1"/>
</dbReference>
<feature type="domain" description="Fork-head" evidence="4">
    <location>
        <begin position="110"/>
        <end position="188"/>
    </location>
</feature>
<dbReference type="SMART" id="SM00339">
    <property type="entry name" value="FH"/>
    <property type="match status" value="1"/>
</dbReference>
<comment type="caution">
    <text evidence="5">The sequence shown here is derived from an EMBL/GenBank/DDBJ whole genome shotgun (WGS) entry which is preliminary data.</text>
</comment>
<dbReference type="PROSITE" id="PS50039">
    <property type="entry name" value="FORK_HEAD_3"/>
    <property type="match status" value="1"/>
</dbReference>
<dbReference type="Pfam" id="PF00250">
    <property type="entry name" value="Forkhead"/>
    <property type="match status" value="1"/>
</dbReference>
<reference evidence="6" key="1">
    <citation type="journal article" date="2013" name="PLoS Genet.">
        <title>The genome of Spraguea lophii and the basis of host-microsporidian interactions.</title>
        <authorList>
            <person name="Campbell S.E."/>
            <person name="Williams T.A."/>
            <person name="Yousuf A."/>
            <person name="Soanes D.M."/>
            <person name="Paszkiewicz K.H."/>
            <person name="Williams B.A.P."/>
        </authorList>
    </citation>
    <scope>NUCLEOTIDE SEQUENCE [LARGE SCALE GENOMIC DNA]</scope>
    <source>
        <strain evidence="6">42_110</strain>
    </source>
</reference>
<evidence type="ECO:0000256" key="2">
    <source>
        <dbReference type="PROSITE-ProRule" id="PRU00089"/>
    </source>
</evidence>
<feature type="DNA-binding region" description="Fork-head" evidence="2">
    <location>
        <begin position="110"/>
        <end position="188"/>
    </location>
</feature>
<sequence length="327" mass="38581">MEYSSTIQDVLEAFYLLSRAYEPRTFQTSIVCELIGENWEYYVTRSIFTLSDMNSHLLFKYCSKEKFWVVLVNGESKIGNEKVSHGLHILKDNVQIQCGSINFVFRDLNRSKKGYQKIIMSAILSKKNKKISLSAIYDFFIENEKYKDEDSKSWKNSIRCNLSQSNLFVKVARDRTEPSGKGSLWTINQRFLGDFEQNLKNKLINERSYINITHLSKEDLYNTKKYCNTEVDDSIQYPKDNSVAPNEPYKQVYSYEENKYDTYNGHYSRKQNKKDKNVLKTPENFKNPMNKKCLKNKHSIRKVSGRSMSYTKHFNEEHDDFTSGKYY</sequence>
<dbReference type="GO" id="GO:0030154">
    <property type="term" value="P:cell differentiation"/>
    <property type="evidence" value="ECO:0007669"/>
    <property type="project" value="TreeGrafter"/>
</dbReference>
<evidence type="ECO:0000256" key="3">
    <source>
        <dbReference type="SAM" id="MobiDB-lite"/>
    </source>
</evidence>
<dbReference type="PANTHER" id="PTHR11829">
    <property type="entry name" value="FORKHEAD BOX PROTEIN"/>
    <property type="match status" value="1"/>
</dbReference>
<dbReference type="OrthoDB" id="5954824at2759"/>
<gene>
    <name evidence="5" type="ORF">SLOPH_2166</name>
</gene>
<dbReference type="InParanoid" id="S7XSB3"/>
<protein>
    <submittedName>
        <fullName evidence="5">Forkhead protein</fullName>
    </submittedName>
</protein>
<dbReference type="Gene3D" id="1.10.10.10">
    <property type="entry name" value="Winged helix-like DNA-binding domain superfamily/Winged helix DNA-binding domain"/>
    <property type="match status" value="1"/>
</dbReference>
<dbReference type="EMBL" id="ATCN01000563">
    <property type="protein sequence ID" value="EPR78798.1"/>
    <property type="molecule type" value="Genomic_DNA"/>
</dbReference>
<keyword evidence="1 2" id="KW-0238">DNA-binding</keyword>
<proteinExistence type="predicted"/>
<dbReference type="GO" id="GO:0000981">
    <property type="term" value="F:DNA-binding transcription factor activity, RNA polymerase II-specific"/>
    <property type="evidence" value="ECO:0007669"/>
    <property type="project" value="TreeGrafter"/>
</dbReference>
<dbReference type="GO" id="GO:0005634">
    <property type="term" value="C:nucleus"/>
    <property type="evidence" value="ECO:0007669"/>
    <property type="project" value="UniProtKB-SubCell"/>
</dbReference>
<dbReference type="PANTHER" id="PTHR11829:SF343">
    <property type="entry name" value="FORK-HEAD DOMAIN-CONTAINING PROTEIN"/>
    <property type="match status" value="1"/>
</dbReference>
<dbReference type="InterPro" id="IPR050211">
    <property type="entry name" value="FOX_domain-containing"/>
</dbReference>
<evidence type="ECO:0000313" key="5">
    <source>
        <dbReference type="EMBL" id="EPR78798.1"/>
    </source>
</evidence>
<keyword evidence="2" id="KW-0539">Nucleus</keyword>
<evidence type="ECO:0000256" key="1">
    <source>
        <dbReference type="ARBA" id="ARBA00023125"/>
    </source>
</evidence>
<dbReference type="Proteomes" id="UP000014978">
    <property type="component" value="Unassembled WGS sequence"/>
</dbReference>
<dbReference type="InterPro" id="IPR036390">
    <property type="entry name" value="WH_DNA-bd_sf"/>
</dbReference>
<dbReference type="GO" id="GO:0000978">
    <property type="term" value="F:RNA polymerase II cis-regulatory region sequence-specific DNA binding"/>
    <property type="evidence" value="ECO:0007669"/>
    <property type="project" value="TreeGrafter"/>
</dbReference>
<comment type="subcellular location">
    <subcellularLocation>
        <location evidence="2">Nucleus</location>
    </subcellularLocation>
</comment>